<accession>A0A8S3ZCR8</accession>
<reference evidence="1" key="1">
    <citation type="submission" date="2021-04" db="EMBL/GenBank/DDBJ databases">
        <authorList>
            <consortium name="Molecular Ecology Group"/>
        </authorList>
    </citation>
    <scope>NUCLEOTIDE SEQUENCE</scope>
</reference>
<proteinExistence type="predicted"/>
<keyword evidence="2" id="KW-1185">Reference proteome</keyword>
<protein>
    <submittedName>
        <fullName evidence="1">Uncharacterized protein</fullName>
    </submittedName>
</protein>
<evidence type="ECO:0000313" key="2">
    <source>
        <dbReference type="Proteomes" id="UP000678393"/>
    </source>
</evidence>
<dbReference type="AlphaFoldDB" id="A0A8S3ZCR8"/>
<dbReference type="Proteomes" id="UP000678393">
    <property type="component" value="Unassembled WGS sequence"/>
</dbReference>
<feature type="non-terminal residue" evidence="1">
    <location>
        <position position="1"/>
    </location>
</feature>
<organism evidence="1 2">
    <name type="scientific">Candidula unifasciata</name>
    <dbReference type="NCBI Taxonomy" id="100452"/>
    <lineage>
        <taxon>Eukaryota</taxon>
        <taxon>Metazoa</taxon>
        <taxon>Spiralia</taxon>
        <taxon>Lophotrochozoa</taxon>
        <taxon>Mollusca</taxon>
        <taxon>Gastropoda</taxon>
        <taxon>Heterobranchia</taxon>
        <taxon>Euthyneura</taxon>
        <taxon>Panpulmonata</taxon>
        <taxon>Eupulmonata</taxon>
        <taxon>Stylommatophora</taxon>
        <taxon>Helicina</taxon>
        <taxon>Helicoidea</taxon>
        <taxon>Geomitridae</taxon>
        <taxon>Candidula</taxon>
    </lineage>
</organism>
<sequence>EIMAMFEPGEVGDQFMLPARPSDIIDMTRGSVIDEIWCSWCMWVNSCEPFVG</sequence>
<dbReference type="EMBL" id="CAJHNH020001902">
    <property type="protein sequence ID" value="CAG5124886.1"/>
    <property type="molecule type" value="Genomic_DNA"/>
</dbReference>
<name>A0A8S3ZCR8_9EUPU</name>
<evidence type="ECO:0000313" key="1">
    <source>
        <dbReference type="EMBL" id="CAG5124886.1"/>
    </source>
</evidence>
<feature type="non-terminal residue" evidence="1">
    <location>
        <position position="52"/>
    </location>
</feature>
<gene>
    <name evidence="1" type="ORF">CUNI_LOCUS10444</name>
</gene>
<comment type="caution">
    <text evidence="1">The sequence shown here is derived from an EMBL/GenBank/DDBJ whole genome shotgun (WGS) entry which is preliminary data.</text>
</comment>